<evidence type="ECO:0000313" key="2">
    <source>
        <dbReference type="Proteomes" id="UP000509510"/>
    </source>
</evidence>
<dbReference type="RefSeq" id="XP_035344904.1">
    <property type="nucleotide sequence ID" value="XM_035489011.1"/>
</dbReference>
<gene>
    <name evidence="1" type="ORF">TRUGW13939_05853</name>
</gene>
<name>A0A7H8QY68_TALRU</name>
<accession>A0A7H8QY68</accession>
<organism evidence="1 2">
    <name type="scientific">Talaromyces rugulosus</name>
    <name type="common">Penicillium rugulosum</name>
    <dbReference type="NCBI Taxonomy" id="121627"/>
    <lineage>
        <taxon>Eukaryota</taxon>
        <taxon>Fungi</taxon>
        <taxon>Dikarya</taxon>
        <taxon>Ascomycota</taxon>
        <taxon>Pezizomycotina</taxon>
        <taxon>Eurotiomycetes</taxon>
        <taxon>Eurotiomycetidae</taxon>
        <taxon>Eurotiales</taxon>
        <taxon>Trichocomaceae</taxon>
        <taxon>Talaromyces</taxon>
        <taxon>Talaromyces sect. Islandici</taxon>
    </lineage>
</organism>
<reference evidence="2" key="1">
    <citation type="submission" date="2020-06" db="EMBL/GenBank/DDBJ databases">
        <title>A chromosome-scale genome assembly of Talaromyces rugulosus W13939.</title>
        <authorList>
            <person name="Wang B."/>
            <person name="Guo L."/>
            <person name="Ye K."/>
            <person name="Wang L."/>
        </authorList>
    </citation>
    <scope>NUCLEOTIDE SEQUENCE [LARGE SCALE GENOMIC DNA]</scope>
    <source>
        <strain evidence="2">W13939</strain>
    </source>
</reference>
<dbReference type="GeneID" id="55993350"/>
<dbReference type="KEGG" id="trg:TRUGW13939_05853"/>
<evidence type="ECO:0000313" key="1">
    <source>
        <dbReference type="EMBL" id="QKX58726.1"/>
    </source>
</evidence>
<dbReference type="Proteomes" id="UP000509510">
    <property type="component" value="Chromosome III"/>
</dbReference>
<sequence length="519" mass="58397">MIVDISPRNTRLQVYAAWVDTWLDTNVDQNRTQIAKLLSVGEIAILFQDANIDQLLHPDLLPNVIISFRQRFNNGEISLGGVLSPSCTETNLMSEKYDPRVDCTCDGISPMSFIKDADLTKARNCEAIKKMLLAQNDVTQRPKEWNGHGLFTVKKLEYAVKELVFCNLDIQPSPTICSGADIATAVPPIKAPDRRPNPQCDNSSEAYEALYPTLEKVKLYAGNDVLIGDYCEAVTEETLSLLQKNGAAAVAFLKVCNLAEIVSDWQIDILVAAHIQFRVMGYYRNHAVPKLPEGLYGSRVTDLISHRHIDIANIVGVVAASLATGQQINEAEYMKLSYGTTLINDLVDLRSDTMRKQRENPVLRGVRGSACQYLNEKILDCLIFTRELIESKQLLAMVTMAFCKWAVMASHHKLYELIQGTRENTEITKCAYVGLEEQYDKLLTALQPYGSLGADGPQWKLKRMELDNLYSINRRLPKTHLAWLADMVRLLLKPSNFRRIVDVVHYPWTGDIGQVEYCP</sequence>
<dbReference type="EMBL" id="CP055900">
    <property type="protein sequence ID" value="QKX58726.1"/>
    <property type="molecule type" value="Genomic_DNA"/>
</dbReference>
<dbReference type="OrthoDB" id="4360110at2759"/>
<keyword evidence="2" id="KW-1185">Reference proteome</keyword>
<proteinExistence type="predicted"/>
<protein>
    <submittedName>
        <fullName evidence="1">Uncharacterized protein</fullName>
    </submittedName>
</protein>
<dbReference type="AlphaFoldDB" id="A0A7H8QY68"/>